<feature type="region of interest" description="Disordered" evidence="1">
    <location>
        <begin position="50"/>
        <end position="73"/>
    </location>
</feature>
<gene>
    <name evidence="3" type="ORF">IV64_GL002335</name>
</gene>
<sequence length="109" mass="12275">MSPLHATTWWGLILYLSVSYWVAYPILLRMQPALGLIRSMSTYEPPYVKQLTDPDKRAPREPVTPPSSLGEVSHEVDGFGWLSVGLKRWGLSILALPWIGVLALMRAKK</sequence>
<keyword evidence="2" id="KW-0472">Membrane</keyword>
<dbReference type="AlphaFoldDB" id="A0A0R2MJ86"/>
<evidence type="ECO:0000256" key="2">
    <source>
        <dbReference type="SAM" id="Phobius"/>
    </source>
</evidence>
<keyword evidence="4" id="KW-1185">Reference proteome</keyword>
<evidence type="ECO:0000313" key="4">
    <source>
        <dbReference type="Proteomes" id="UP000051783"/>
    </source>
</evidence>
<feature type="transmembrane region" description="Helical" evidence="2">
    <location>
        <begin position="7"/>
        <end position="27"/>
    </location>
</feature>
<dbReference type="Proteomes" id="UP000051783">
    <property type="component" value="Unassembled WGS sequence"/>
</dbReference>
<organism evidence="3 4">
    <name type="scientific">Lactiplantibacillus xiangfangensis</name>
    <dbReference type="NCBI Taxonomy" id="942150"/>
    <lineage>
        <taxon>Bacteria</taxon>
        <taxon>Bacillati</taxon>
        <taxon>Bacillota</taxon>
        <taxon>Bacilli</taxon>
        <taxon>Lactobacillales</taxon>
        <taxon>Lactobacillaceae</taxon>
        <taxon>Lactiplantibacillus</taxon>
    </lineage>
</organism>
<accession>A0A0R2MJ86</accession>
<comment type="caution">
    <text evidence="3">The sequence shown here is derived from an EMBL/GenBank/DDBJ whole genome shotgun (WGS) entry which is preliminary data.</text>
</comment>
<dbReference type="PATRIC" id="fig|942150.3.peg.2442"/>
<evidence type="ECO:0000313" key="3">
    <source>
        <dbReference type="EMBL" id="KRO11507.1"/>
    </source>
</evidence>
<protein>
    <submittedName>
        <fullName evidence="3">Uncharacterized protein</fullName>
    </submittedName>
</protein>
<keyword evidence="2" id="KW-0812">Transmembrane</keyword>
<keyword evidence="2" id="KW-1133">Transmembrane helix</keyword>
<proteinExistence type="predicted"/>
<reference evidence="3 4" key="1">
    <citation type="journal article" date="2015" name="Genome Announc.">
        <title>Expanding the biotechnology potential of lactobacilli through comparative genomics of 213 strains and associated genera.</title>
        <authorList>
            <person name="Sun Z."/>
            <person name="Harris H.M."/>
            <person name="McCann A."/>
            <person name="Guo C."/>
            <person name="Argimon S."/>
            <person name="Zhang W."/>
            <person name="Yang X."/>
            <person name="Jeffery I.B."/>
            <person name="Cooney J.C."/>
            <person name="Kagawa T.F."/>
            <person name="Liu W."/>
            <person name="Song Y."/>
            <person name="Salvetti E."/>
            <person name="Wrobel A."/>
            <person name="Rasinkangas P."/>
            <person name="Parkhill J."/>
            <person name="Rea M.C."/>
            <person name="O'Sullivan O."/>
            <person name="Ritari J."/>
            <person name="Douillard F.P."/>
            <person name="Paul Ross R."/>
            <person name="Yang R."/>
            <person name="Briner A.E."/>
            <person name="Felis G.E."/>
            <person name="de Vos W.M."/>
            <person name="Barrangou R."/>
            <person name="Klaenhammer T.R."/>
            <person name="Caufield P.W."/>
            <person name="Cui Y."/>
            <person name="Zhang H."/>
            <person name="O'Toole P.W."/>
        </authorList>
    </citation>
    <scope>NUCLEOTIDE SEQUENCE [LARGE SCALE GENOMIC DNA]</scope>
    <source>
        <strain evidence="3 4">LMG 26013</strain>
    </source>
</reference>
<name>A0A0R2MJ86_9LACO</name>
<evidence type="ECO:0000256" key="1">
    <source>
        <dbReference type="SAM" id="MobiDB-lite"/>
    </source>
</evidence>
<dbReference type="EMBL" id="JQCL01000055">
    <property type="protein sequence ID" value="KRO11507.1"/>
    <property type="molecule type" value="Genomic_DNA"/>
</dbReference>
<dbReference type="STRING" id="942150.IV64_GL002335"/>